<reference evidence="2 3" key="1">
    <citation type="submission" date="2018-03" db="EMBL/GenBank/DDBJ databases">
        <title>Mesoflavibacter sp. HG37 and Mesoflavibacter sp. HG96 sp.nov., two marine bacteria isolated from seawater of Western Pacific Ocean.</title>
        <authorList>
            <person name="Cheng H."/>
            <person name="Wu Y.-H."/>
            <person name="Guo L.-L."/>
            <person name="Xu X.-W."/>
        </authorList>
    </citation>
    <scope>NUCLEOTIDE SEQUENCE [LARGE SCALE GENOMIC DNA]</scope>
    <source>
        <strain evidence="2 3">KCTC 42117</strain>
    </source>
</reference>
<evidence type="ECO:0000313" key="2">
    <source>
        <dbReference type="EMBL" id="PSG94048.1"/>
    </source>
</evidence>
<name>A0A2T1NMC2_9FLAO</name>
<proteinExistence type="predicted"/>
<sequence>MKSTIIFFKLKHFVYLSFLALMLTMSCQNEETEIINPSNEDIIEGDSTAANLMLRMASNDGSEDNIIDYANCLEVVLPVTVTANGVTITIQSVADYSQLENILDAFTNDDDQVNITFPITVTLNDYTEIQITSQQELEELIDDCLGENEDDDDIECIDFVYPVSFSIYNTDFQVINTVTINTDEALYNFLEDLDGPTLASLDFPVTLITASGNTVIVNNNQELEVAISDADGTCDEDDDYDWNDDDNNCTDENVELNLKECLWDISNYNNSNVFSDYYIDFDTNYQFSVLNDAGNIIHDGSWSVTQDGAIITLNFTTDWEDLAGDWIIVNCDDEDEYNLDNGQITMQIEQDCTVSNNPLGCLEANDIVKCDENNDGLETFNLYEGLSDIDGCTISSPVQVSFHETIVDAETNVNAIPNVTAYSNISSPQTIYVRIEVLNNPSQFEILELGLILEDCSLNCTESDVNSYLQTCVWNVVNLNGSDNLLNFNLTFEDNGNLAITDTSDGNTYSGDWSVIDVAGDIVLELTNVAGPNIQAITDYWKVIDCDSDRLEFINGNNETMVLEQLPCYTEADLFNTITECDWTVYSYINAGVDQTSTYAGQTFTFNENEFVYAVEGETINYGSLSAENTASDQLVVLFAMQGTSSGLGGYYTVTSITDNYIIFSADGTTLKLEKECNNTTDGDVDQIQNWLYDGVWQITYSTMEGVDNTSDYSGITFNFSAGANIQANNAGTITNLQGEVVRDENSNLRYVINYLGIFPYWQMDDDWYITEVNSNRLELHHVNDDNNNEFVFVIEKM</sequence>
<dbReference type="OrthoDB" id="832379at2"/>
<keyword evidence="3" id="KW-1185">Reference proteome</keyword>
<feature type="chain" id="PRO_5015743316" description="Lipocalin-like domain-containing protein" evidence="1">
    <location>
        <begin position="30"/>
        <end position="798"/>
    </location>
</feature>
<dbReference type="Proteomes" id="UP000238430">
    <property type="component" value="Unassembled WGS sequence"/>
</dbReference>
<keyword evidence="1" id="KW-0732">Signal</keyword>
<feature type="signal peptide" evidence="1">
    <location>
        <begin position="1"/>
        <end position="29"/>
    </location>
</feature>
<dbReference type="PROSITE" id="PS51257">
    <property type="entry name" value="PROKAR_LIPOPROTEIN"/>
    <property type="match status" value="1"/>
</dbReference>
<dbReference type="EMBL" id="PXOT01000014">
    <property type="protein sequence ID" value="PSG94048.1"/>
    <property type="molecule type" value="Genomic_DNA"/>
</dbReference>
<evidence type="ECO:0000313" key="3">
    <source>
        <dbReference type="Proteomes" id="UP000238430"/>
    </source>
</evidence>
<evidence type="ECO:0000256" key="1">
    <source>
        <dbReference type="SAM" id="SignalP"/>
    </source>
</evidence>
<protein>
    <recommendedName>
        <fullName evidence="4">Lipocalin-like domain-containing protein</fullName>
    </recommendedName>
</protein>
<dbReference type="RefSeq" id="WP_106676775.1">
    <property type="nucleotide sequence ID" value="NZ_JACHWV010000006.1"/>
</dbReference>
<organism evidence="2 3">
    <name type="scientific">Mesoflavibacter zeaxanthinifaciens subsp. sabulilitoris</name>
    <dbReference type="NCBI Taxonomy" id="1520893"/>
    <lineage>
        <taxon>Bacteria</taxon>
        <taxon>Pseudomonadati</taxon>
        <taxon>Bacteroidota</taxon>
        <taxon>Flavobacteriia</taxon>
        <taxon>Flavobacteriales</taxon>
        <taxon>Flavobacteriaceae</taxon>
        <taxon>Mesoflavibacter</taxon>
    </lineage>
</organism>
<comment type="caution">
    <text evidence="2">The sequence shown here is derived from an EMBL/GenBank/DDBJ whole genome shotgun (WGS) entry which is preliminary data.</text>
</comment>
<dbReference type="AlphaFoldDB" id="A0A2T1NMC2"/>
<evidence type="ECO:0008006" key="4">
    <source>
        <dbReference type="Google" id="ProtNLM"/>
    </source>
</evidence>
<gene>
    <name evidence="2" type="ORF">C7H61_02390</name>
</gene>
<accession>A0A2T1NMC2</accession>